<dbReference type="PANTHER" id="PTHR47572">
    <property type="entry name" value="LIPOPROTEIN-RELATED"/>
    <property type="match status" value="1"/>
</dbReference>
<dbReference type="InterPro" id="IPR011042">
    <property type="entry name" value="6-blade_b-propeller_TolB-like"/>
</dbReference>
<evidence type="ECO:0000256" key="1">
    <source>
        <dbReference type="SAM" id="MobiDB-lite"/>
    </source>
</evidence>
<comment type="caution">
    <text evidence="4">The sequence shown here is derived from an EMBL/GenBank/DDBJ whole genome shotgun (WGS) entry which is preliminary data.</text>
</comment>
<evidence type="ECO:0000259" key="3">
    <source>
        <dbReference type="Pfam" id="PF22807"/>
    </source>
</evidence>
<feature type="signal peptide" evidence="2">
    <location>
        <begin position="1"/>
        <end position="23"/>
    </location>
</feature>
<organism evidence="4 5">
    <name type="scientific">Exophiala mesophila</name>
    <name type="common">Black yeast-like fungus</name>
    <dbReference type="NCBI Taxonomy" id="212818"/>
    <lineage>
        <taxon>Eukaryota</taxon>
        <taxon>Fungi</taxon>
        <taxon>Dikarya</taxon>
        <taxon>Ascomycota</taxon>
        <taxon>Pezizomycotina</taxon>
        <taxon>Eurotiomycetes</taxon>
        <taxon>Chaetothyriomycetidae</taxon>
        <taxon>Chaetothyriales</taxon>
        <taxon>Herpotrichiellaceae</taxon>
        <taxon>Exophiala</taxon>
    </lineage>
</organism>
<feature type="chain" id="PRO_5019512743" description="Pyrroloquinoline quinone-dependent pyranose dehydrogenase beta-propeller domain-containing protein" evidence="2">
    <location>
        <begin position="24"/>
        <end position="482"/>
    </location>
</feature>
<reference evidence="4 5" key="1">
    <citation type="submission" date="2017-03" db="EMBL/GenBank/DDBJ databases">
        <title>Genomes of endolithic fungi from Antarctica.</title>
        <authorList>
            <person name="Coleine C."/>
            <person name="Masonjones S."/>
            <person name="Stajich J.E."/>
        </authorList>
    </citation>
    <scope>NUCLEOTIDE SEQUENCE [LARGE SCALE GENOMIC DNA]</scope>
    <source>
        <strain evidence="4 5">CCFEE 6314</strain>
    </source>
</reference>
<dbReference type="OrthoDB" id="507128at2759"/>
<dbReference type="PANTHER" id="PTHR47572:SF4">
    <property type="entry name" value="LACTONASE DRP35"/>
    <property type="match status" value="1"/>
</dbReference>
<evidence type="ECO:0000313" key="5">
    <source>
        <dbReference type="Proteomes" id="UP000288859"/>
    </source>
</evidence>
<dbReference type="Pfam" id="PF22807">
    <property type="entry name" value="TrAA12"/>
    <property type="match status" value="1"/>
</dbReference>
<dbReference type="InterPro" id="IPR011041">
    <property type="entry name" value="Quinoprot_gluc/sorb_DH_b-prop"/>
</dbReference>
<dbReference type="EMBL" id="NAJM01000006">
    <property type="protein sequence ID" value="RVX73945.1"/>
    <property type="molecule type" value="Genomic_DNA"/>
</dbReference>
<feature type="compositionally biased region" description="Acidic residues" evidence="1">
    <location>
        <begin position="433"/>
        <end position="446"/>
    </location>
</feature>
<protein>
    <recommendedName>
        <fullName evidence="3">Pyrroloquinoline quinone-dependent pyranose dehydrogenase beta-propeller domain-containing protein</fullName>
    </recommendedName>
</protein>
<name>A0A438NE39_EXOME</name>
<dbReference type="VEuPathDB" id="FungiDB:PV10_02410"/>
<accession>A0A438NE39</accession>
<dbReference type="InterPro" id="IPR054539">
    <property type="entry name" value="Beta-prop_PDH"/>
</dbReference>
<gene>
    <name evidence="4" type="ORF">B0A52_02835</name>
</gene>
<keyword evidence="2" id="KW-0732">Signal</keyword>
<evidence type="ECO:0000256" key="2">
    <source>
        <dbReference type="SAM" id="SignalP"/>
    </source>
</evidence>
<dbReference type="AlphaFoldDB" id="A0A438NE39"/>
<proteinExistence type="predicted"/>
<dbReference type="InterPro" id="IPR051262">
    <property type="entry name" value="SMP-30/CGR1_Lactonase"/>
</dbReference>
<feature type="region of interest" description="Disordered" evidence="1">
    <location>
        <begin position="431"/>
        <end position="455"/>
    </location>
</feature>
<feature type="domain" description="Pyrroloquinoline quinone-dependent pyranose dehydrogenase beta-propeller" evidence="3">
    <location>
        <begin position="38"/>
        <end position="430"/>
    </location>
</feature>
<dbReference type="Gene3D" id="2.120.10.30">
    <property type="entry name" value="TolB, C-terminal domain"/>
    <property type="match status" value="1"/>
</dbReference>
<dbReference type="Proteomes" id="UP000288859">
    <property type="component" value="Unassembled WGS sequence"/>
</dbReference>
<evidence type="ECO:0000313" key="4">
    <source>
        <dbReference type="EMBL" id="RVX73945.1"/>
    </source>
</evidence>
<dbReference type="SUPFAM" id="SSF50952">
    <property type="entry name" value="Soluble quinoprotein glucose dehydrogenase"/>
    <property type="match status" value="1"/>
</dbReference>
<sequence>MRSTFTTTTTLGAALLLPSLAFSQSSGCGPAPSNGIRPSIASGYTYQVVATGLSRPRGIHIDTEGNLLVVERGKGAVTAHTLEEENGCVSIASSTDVTGDIDLNHGIELSPDGTTLYASNSDDMFSWTYDPSTRTVSNRNTLITNLTGVGHSTRTLLLSRKTEGMMVVSKGSMENIDILAYDVSTGSSQVKAFNLTNVTDPYDYNNEGLLMGWGLRNEVGIGEHPESGGIWGIENSADELFRHGVDIHRNNPAEKINFLGYLDGTEYEYQGANFGYPWCFPVWEVDELPQNENLTVGSQFAIDSTPEANGQNRTDEYCAETAPPRLSFQAHMAPLDIKFNNSGQEAWIAWHGSWNRDDPVGYALSVVSWEQDGEPTDPPDSMTAKTDIFGNEDLSRCPGNCHRPVAMAIDAQGRIYLTSDSSGEIYLITKLEESDDGGDGDGDGDGDGGSGEPDIAGLPLHGQARLCGLVACLLSVLAFFVW</sequence>